<accession>A0A495VJD8</accession>
<dbReference type="RefSeq" id="WP_022600989.1">
    <property type="nucleotide sequence ID" value="NZ_KI440790.1"/>
</dbReference>
<comment type="caution">
    <text evidence="2">The sequence shown here is derived from an EMBL/GenBank/DDBJ whole genome shotgun (WGS) entry which is preliminary data.</text>
</comment>
<evidence type="ECO:0000313" key="3">
    <source>
        <dbReference type="Proteomes" id="UP000269493"/>
    </source>
</evidence>
<gene>
    <name evidence="2" type="ORF">BC742_2512</name>
</gene>
<dbReference type="Proteomes" id="UP000269493">
    <property type="component" value="Unassembled WGS sequence"/>
</dbReference>
<reference evidence="2 3" key="1">
    <citation type="submission" date="2018-10" db="EMBL/GenBank/DDBJ databases">
        <title>Genomic Encyclopedia of Archaeal and Bacterial Type Strains, Phase II (KMG-II): from individual species to whole genera.</title>
        <authorList>
            <person name="Goeker M."/>
        </authorList>
    </citation>
    <scope>NUCLEOTIDE SEQUENCE [LARGE SCALE GENOMIC DNA]</scope>
    <source>
        <strain evidence="2 3">NSB1</strain>
    </source>
</reference>
<comment type="subcellular location">
    <subcellularLocation>
        <location evidence="1">Cytoplasm</location>
    </subcellularLocation>
</comment>
<name>A0A495VJD8_9BACT</name>
<dbReference type="GeneID" id="92927888"/>
<dbReference type="InterPro" id="IPR019903">
    <property type="entry name" value="RIC_family"/>
</dbReference>
<evidence type="ECO:0000313" key="2">
    <source>
        <dbReference type="EMBL" id="RKT49501.1"/>
    </source>
</evidence>
<dbReference type="EMBL" id="RBXN01000010">
    <property type="protein sequence ID" value="RKT49501.1"/>
    <property type="molecule type" value="Genomic_DNA"/>
</dbReference>
<proteinExistence type="predicted"/>
<dbReference type="PANTHER" id="PTHR36438">
    <property type="entry name" value="IRON-SULFUR CLUSTER REPAIR PROTEIN YTFE"/>
    <property type="match status" value="1"/>
</dbReference>
<dbReference type="PANTHER" id="PTHR36438:SF1">
    <property type="entry name" value="IRON-SULFUR CLUSTER REPAIR PROTEIN YTFE"/>
    <property type="match status" value="1"/>
</dbReference>
<dbReference type="AlphaFoldDB" id="A0A495VJD8"/>
<sequence>MPLVYADMKLCDIILHEPTLIPVLNRFGITLGIGDKSIRSVCEENSLDTDFFLTILNTFINEEFFPENRLKTFCATQIVDYLTKTNIYYECFQLPNIERHFNSLIQYSGTSGNNLELIHQFFLKVKNELLSRIEHDRAVWFPEIKLLSEKIGNQRPDGIKLPTKGSYDEQNSLEEKLHDLTSLFVMHLSGTIDPNLCYGVIFAIYTLEKDIKQHNRIRNRILLPMNEAMKRGKNDN</sequence>
<keyword evidence="3" id="KW-1185">Reference proteome</keyword>
<dbReference type="GO" id="GO:0005737">
    <property type="term" value="C:cytoplasm"/>
    <property type="evidence" value="ECO:0007669"/>
    <property type="project" value="UniProtKB-SubCell"/>
</dbReference>
<organism evidence="2 3">
    <name type="scientific">Coprobacter fastidiosus NSB1 = JCM 33896</name>
    <dbReference type="NCBI Taxonomy" id="1349822"/>
    <lineage>
        <taxon>Bacteria</taxon>
        <taxon>Pseudomonadati</taxon>
        <taxon>Bacteroidota</taxon>
        <taxon>Bacteroidia</taxon>
        <taxon>Bacteroidales</taxon>
        <taxon>Barnesiellaceae</taxon>
        <taxon>Coprobacter</taxon>
    </lineage>
</organism>
<dbReference type="OrthoDB" id="937463at2"/>
<protein>
    <submittedName>
        <fullName evidence="2">Regulator of cell morphogenesis and NO signaling</fullName>
    </submittedName>
</protein>
<evidence type="ECO:0000256" key="1">
    <source>
        <dbReference type="ARBA" id="ARBA00004496"/>
    </source>
</evidence>